<reference evidence="4" key="2">
    <citation type="submission" date="2010-05" db="EMBL/GenBank/DDBJ databases">
        <title>The genome sequence of Magnaporthe poae strain ATCC 64411.</title>
        <authorList>
            <person name="Ma L.-J."/>
            <person name="Dead R."/>
            <person name="Young S."/>
            <person name="Zeng Q."/>
            <person name="Koehrsen M."/>
            <person name="Alvarado L."/>
            <person name="Berlin A."/>
            <person name="Chapman S.B."/>
            <person name="Chen Z."/>
            <person name="Freedman E."/>
            <person name="Gellesch M."/>
            <person name="Goldberg J."/>
            <person name="Griggs A."/>
            <person name="Gujja S."/>
            <person name="Heilman E.R."/>
            <person name="Heiman D."/>
            <person name="Hepburn T."/>
            <person name="Howarth C."/>
            <person name="Jen D."/>
            <person name="Larson L."/>
            <person name="Mehta T."/>
            <person name="Neiman D."/>
            <person name="Pearson M."/>
            <person name="Roberts A."/>
            <person name="Saif S."/>
            <person name="Shea T."/>
            <person name="Shenoy N."/>
            <person name="Sisk P."/>
            <person name="Stolte C."/>
            <person name="Sykes S."/>
            <person name="Walk T."/>
            <person name="White J."/>
            <person name="Yandava C."/>
            <person name="Haas B."/>
            <person name="Nusbaum C."/>
            <person name="Birren B."/>
        </authorList>
    </citation>
    <scope>NUCLEOTIDE SEQUENCE [LARGE SCALE GENOMIC DNA]</scope>
    <source>
        <strain evidence="4">ATCC 64411 / 73-15</strain>
    </source>
</reference>
<gene>
    <name evidence="2" type="ORF">MAPG_10624</name>
</gene>
<evidence type="ECO:0000256" key="1">
    <source>
        <dbReference type="SAM" id="MobiDB-lite"/>
    </source>
</evidence>
<dbReference type="EMBL" id="GL876975">
    <property type="protein sequence ID" value="KLU90773.1"/>
    <property type="molecule type" value="Genomic_DNA"/>
</dbReference>
<feature type="region of interest" description="Disordered" evidence="1">
    <location>
        <begin position="1"/>
        <end position="32"/>
    </location>
</feature>
<reference evidence="2" key="3">
    <citation type="submission" date="2011-03" db="EMBL/GenBank/DDBJ databases">
        <title>Annotation of Magnaporthe poae ATCC 64411.</title>
        <authorList>
            <person name="Ma L.-J."/>
            <person name="Dead R."/>
            <person name="Young S.K."/>
            <person name="Zeng Q."/>
            <person name="Gargeya S."/>
            <person name="Fitzgerald M."/>
            <person name="Haas B."/>
            <person name="Abouelleil A."/>
            <person name="Alvarado L."/>
            <person name="Arachchi H.M."/>
            <person name="Berlin A."/>
            <person name="Brown A."/>
            <person name="Chapman S.B."/>
            <person name="Chen Z."/>
            <person name="Dunbar C."/>
            <person name="Freedman E."/>
            <person name="Gearin G."/>
            <person name="Gellesch M."/>
            <person name="Goldberg J."/>
            <person name="Griggs A."/>
            <person name="Gujja S."/>
            <person name="Heiman D."/>
            <person name="Howarth C."/>
            <person name="Larson L."/>
            <person name="Lui A."/>
            <person name="MacDonald P.J.P."/>
            <person name="Mehta T."/>
            <person name="Montmayeur A."/>
            <person name="Murphy C."/>
            <person name="Neiman D."/>
            <person name="Pearson M."/>
            <person name="Priest M."/>
            <person name="Roberts A."/>
            <person name="Saif S."/>
            <person name="Shea T."/>
            <person name="Shenoy N."/>
            <person name="Sisk P."/>
            <person name="Stolte C."/>
            <person name="Sykes S."/>
            <person name="Yandava C."/>
            <person name="Wortman J."/>
            <person name="Nusbaum C."/>
            <person name="Birren B."/>
        </authorList>
    </citation>
    <scope>NUCLEOTIDE SEQUENCE</scope>
    <source>
        <strain evidence="2">ATCC 64411</strain>
    </source>
</reference>
<protein>
    <submittedName>
        <fullName evidence="2 3">Uncharacterized protein</fullName>
    </submittedName>
</protein>
<dbReference type="Proteomes" id="UP000011715">
    <property type="component" value="Unassembled WGS sequence"/>
</dbReference>
<organism evidence="3 4">
    <name type="scientific">Magnaporthiopsis poae (strain ATCC 64411 / 73-15)</name>
    <name type="common">Kentucky bluegrass fungus</name>
    <name type="synonym">Magnaporthe poae</name>
    <dbReference type="NCBI Taxonomy" id="644358"/>
    <lineage>
        <taxon>Eukaryota</taxon>
        <taxon>Fungi</taxon>
        <taxon>Dikarya</taxon>
        <taxon>Ascomycota</taxon>
        <taxon>Pezizomycotina</taxon>
        <taxon>Sordariomycetes</taxon>
        <taxon>Sordariomycetidae</taxon>
        <taxon>Magnaporthales</taxon>
        <taxon>Magnaporthaceae</taxon>
        <taxon>Magnaporthiopsis</taxon>
    </lineage>
</organism>
<evidence type="ECO:0000313" key="3">
    <source>
        <dbReference type="EnsemblFungi" id="MAPG_10624T0"/>
    </source>
</evidence>
<dbReference type="VEuPathDB" id="FungiDB:MAPG_10624"/>
<keyword evidence="4" id="KW-1185">Reference proteome</keyword>
<feature type="compositionally biased region" description="Pro residues" evidence="1">
    <location>
        <begin position="50"/>
        <end position="62"/>
    </location>
</feature>
<reference evidence="3" key="5">
    <citation type="submission" date="2015-06" db="UniProtKB">
        <authorList>
            <consortium name="EnsemblFungi"/>
        </authorList>
    </citation>
    <scope>IDENTIFICATION</scope>
    <source>
        <strain evidence="3">ATCC 64411</strain>
    </source>
</reference>
<sequence>MGTDYWRQKRKARGSSKHARSKMGPPRPAHQCPSDVVVRLLVLTATQPTPLEPQAPVQPPAAQPTSRAARRGEQLQIPHLPNAIPETVRVVIIVRMIPGAAIEGHSRPCNITGTPTAPGRLLLVFCLAAASVLPAGNGGTPSKGRFILPWLGRASWQPSTRSGFHKGQKEIQGGQVVAADNAARFRLFAARACPLSAPAKRTTKTTARVFFTNMALRTGEALAKGSEEIATSPNKLLSEIPATDDQIKPA</sequence>
<accession>A0A0C4ED31</accession>
<dbReference type="EnsemblFungi" id="MAPG_10624T0">
    <property type="protein sequence ID" value="MAPG_10624T0"/>
    <property type="gene ID" value="MAPG_10624"/>
</dbReference>
<dbReference type="EMBL" id="ADBL01002376">
    <property type="status" value="NOT_ANNOTATED_CDS"/>
    <property type="molecule type" value="Genomic_DNA"/>
</dbReference>
<name>A0A0C4ED31_MAGP6</name>
<dbReference type="AlphaFoldDB" id="A0A0C4ED31"/>
<feature type="compositionally biased region" description="Basic residues" evidence="1">
    <location>
        <begin position="8"/>
        <end position="21"/>
    </location>
</feature>
<reference evidence="3" key="4">
    <citation type="journal article" date="2015" name="G3 (Bethesda)">
        <title>Genome sequences of three phytopathogenic species of the Magnaporthaceae family of fungi.</title>
        <authorList>
            <person name="Okagaki L.H."/>
            <person name="Nunes C.C."/>
            <person name="Sailsbery J."/>
            <person name="Clay B."/>
            <person name="Brown D."/>
            <person name="John T."/>
            <person name="Oh Y."/>
            <person name="Young N."/>
            <person name="Fitzgerald M."/>
            <person name="Haas B.J."/>
            <person name="Zeng Q."/>
            <person name="Young S."/>
            <person name="Adiconis X."/>
            <person name="Fan L."/>
            <person name="Levin J.Z."/>
            <person name="Mitchell T.K."/>
            <person name="Okubara P.A."/>
            <person name="Farman M.L."/>
            <person name="Kohn L.M."/>
            <person name="Birren B."/>
            <person name="Ma L.-J."/>
            <person name="Dean R.A."/>
        </authorList>
    </citation>
    <scope>NUCLEOTIDE SEQUENCE</scope>
    <source>
        <strain evidence="3">ATCC 64411 / 73-15</strain>
    </source>
</reference>
<proteinExistence type="predicted"/>
<reference evidence="2" key="1">
    <citation type="submission" date="2010-05" db="EMBL/GenBank/DDBJ databases">
        <title>The Genome Sequence of Magnaporthe poae strain ATCC 64411.</title>
        <authorList>
            <consortium name="The Broad Institute Genome Sequencing Platform"/>
            <consortium name="Broad Institute Genome Sequencing Center for Infectious Disease"/>
            <person name="Ma L.-J."/>
            <person name="Dead R."/>
            <person name="Young S."/>
            <person name="Zeng Q."/>
            <person name="Koehrsen M."/>
            <person name="Alvarado L."/>
            <person name="Berlin A."/>
            <person name="Chapman S.B."/>
            <person name="Chen Z."/>
            <person name="Freedman E."/>
            <person name="Gellesch M."/>
            <person name="Goldberg J."/>
            <person name="Griggs A."/>
            <person name="Gujja S."/>
            <person name="Heilman E.R."/>
            <person name="Heiman D."/>
            <person name="Hepburn T."/>
            <person name="Howarth C."/>
            <person name="Jen D."/>
            <person name="Larson L."/>
            <person name="Mehta T."/>
            <person name="Neiman D."/>
            <person name="Pearson M."/>
            <person name="Roberts A."/>
            <person name="Saif S."/>
            <person name="Shea T."/>
            <person name="Shenoy N."/>
            <person name="Sisk P."/>
            <person name="Stolte C."/>
            <person name="Sykes S."/>
            <person name="Walk T."/>
            <person name="White J."/>
            <person name="Yandava C."/>
            <person name="Haas B."/>
            <person name="Nusbaum C."/>
            <person name="Birren B."/>
        </authorList>
    </citation>
    <scope>NUCLEOTIDE SEQUENCE</scope>
    <source>
        <strain evidence="2">ATCC 64411</strain>
    </source>
</reference>
<evidence type="ECO:0000313" key="2">
    <source>
        <dbReference type="EMBL" id="KLU90773.1"/>
    </source>
</evidence>
<feature type="region of interest" description="Disordered" evidence="1">
    <location>
        <begin position="48"/>
        <end position="78"/>
    </location>
</feature>
<evidence type="ECO:0000313" key="4">
    <source>
        <dbReference type="Proteomes" id="UP000011715"/>
    </source>
</evidence>